<comment type="caution">
    <text evidence="1">The sequence shown here is derived from an EMBL/GenBank/DDBJ whole genome shotgun (WGS) entry which is preliminary data.</text>
</comment>
<dbReference type="SUPFAM" id="SSF82171">
    <property type="entry name" value="DPP6 N-terminal domain-like"/>
    <property type="match status" value="1"/>
</dbReference>
<dbReference type="RefSeq" id="WP_111444782.1">
    <property type="nucleotide sequence ID" value="NZ_QKZK01000007.1"/>
</dbReference>
<evidence type="ECO:0000313" key="1">
    <source>
        <dbReference type="EMBL" id="PZX18029.1"/>
    </source>
</evidence>
<dbReference type="Proteomes" id="UP000249239">
    <property type="component" value="Unassembled WGS sequence"/>
</dbReference>
<sequence length="979" mass="111002">MRFPVLIVALLGICSFVHSQYYTSGEDPASIRWRQIATPHFTVVFPSEMEADARRLAVVLDGIRGVNRFSANHVPAHFQVLMHGRSAYANGFVAWAPRRMELYPTGGTGQISVDWLEQLGMHEYRHVVQIDRMNQGFTRFLYYGFGQQAAGGMLGLHLPMWFLEGDATLAETLHSESGRGRMPWFEQRLRAQVTDLGIYSYDKAYFGSYRHFVPNYYEMGYHLVAGVRGQYGTSVWTQVVDGVARNSWWPFQFSRQLRQQTGRSKTRLYRSVFDSLAVQWHRLDTLVQPTPAERVSPGASFYRSYLFPQWMPDGSFIAEVTGPSDEGRFVRVDAQGHSSSLLIPGVRTAEPFSVAANRMVWSEYRVHPRWGNAQNSIVRMLNLSSLEAWTLSPSRGKYFTPALSPDGRQVAWVCVSDSNRCAVELFDVAGRRVTATFPLGRQMPLSMAWCDTGHELAAVVLTEQGKQLSLLNVASGQWRTLLHPVRHEIRHLHVGNGRVYFSTTVQGQEEICSVALRDSVPVIWQHTRSRFGASAPCTMGDTLVYNLYTATGQQVVRTHTGQSVASPEMFQSIALHEPLLRQEPGVPAFDYSLDTTYISKPYCKWNLLNVHSWAPALVNTDEARVSRGVSVMSQNLLSTFTVTAGYNGDRNYQSEKYNLLLSWRGWLPVLSLDVKGGDKDIDMEGYYTSSGKVYYLSAHASQNIIQLKPGVSLPLDLSSGAWYRRLEPSARFTFYKSEGYQYVRTDGEVVNNRFVPGDTYTVSQPDYLFQGLEFDVYAHHLRRGSSRDVATRWGQMVQFNHRVNTGGSIDRGAQTALFTRLYLPGIGRHHAIRLENSFQYKSMGDTYLNGIYRQAYSYSSIVSMPRGFATSNAERLYSFKGDYQLPLCYPDVSLGGISYVKRLRANLFYDYSHARRELQEAASGEMQQLANDYHSLGYELRADMHLFRFIYPVNIGYRQAWLPQSGNWFGEVLFGVSIP</sequence>
<dbReference type="EMBL" id="QKZK01000007">
    <property type="protein sequence ID" value="PZX18029.1"/>
    <property type="molecule type" value="Genomic_DNA"/>
</dbReference>
<evidence type="ECO:0000313" key="2">
    <source>
        <dbReference type="Proteomes" id="UP000249239"/>
    </source>
</evidence>
<gene>
    <name evidence="1" type="ORF">LX69_01064</name>
</gene>
<dbReference type="InterPro" id="IPR011042">
    <property type="entry name" value="6-blade_b-propeller_TolB-like"/>
</dbReference>
<keyword evidence="2" id="KW-1185">Reference proteome</keyword>
<evidence type="ECO:0008006" key="3">
    <source>
        <dbReference type="Google" id="ProtNLM"/>
    </source>
</evidence>
<reference evidence="1 2" key="1">
    <citation type="submission" date="2018-06" db="EMBL/GenBank/DDBJ databases">
        <title>Genomic Encyclopedia of Archaeal and Bacterial Type Strains, Phase II (KMG-II): from individual species to whole genera.</title>
        <authorList>
            <person name="Goeker M."/>
        </authorList>
    </citation>
    <scope>NUCLEOTIDE SEQUENCE [LARGE SCALE GENOMIC DNA]</scope>
    <source>
        <strain evidence="1 2">DSM 6779</strain>
    </source>
</reference>
<protein>
    <recommendedName>
        <fullName evidence="3">WD40 repeat protein</fullName>
    </recommendedName>
</protein>
<accession>A0A2W7Q8F3</accession>
<dbReference type="AlphaFoldDB" id="A0A2W7Q8F3"/>
<name>A0A2W7Q8F3_9BACT</name>
<dbReference type="Gene3D" id="2.120.10.30">
    <property type="entry name" value="TolB, C-terminal domain"/>
    <property type="match status" value="1"/>
</dbReference>
<organism evidence="1 2">
    <name type="scientific">Breznakibacter xylanolyticus</name>
    <dbReference type="NCBI Taxonomy" id="990"/>
    <lineage>
        <taxon>Bacteria</taxon>
        <taxon>Pseudomonadati</taxon>
        <taxon>Bacteroidota</taxon>
        <taxon>Bacteroidia</taxon>
        <taxon>Marinilabiliales</taxon>
        <taxon>Marinilabiliaceae</taxon>
        <taxon>Breznakibacter</taxon>
    </lineage>
</organism>
<proteinExistence type="predicted"/>
<dbReference type="OrthoDB" id="9799878at2"/>